<organism evidence="1">
    <name type="scientific">freshwater metagenome</name>
    <dbReference type="NCBI Taxonomy" id="449393"/>
    <lineage>
        <taxon>unclassified sequences</taxon>
        <taxon>metagenomes</taxon>
        <taxon>ecological metagenomes</taxon>
    </lineage>
</organism>
<protein>
    <submittedName>
        <fullName evidence="1">Unannotated protein</fullName>
    </submittedName>
</protein>
<dbReference type="SUPFAM" id="SSF159888">
    <property type="entry name" value="YdhG-like"/>
    <property type="match status" value="1"/>
</dbReference>
<gene>
    <name evidence="1" type="ORF">UFOPK3001_01803</name>
</gene>
<accession>A0A6J6Z2J4</accession>
<reference evidence="1" key="1">
    <citation type="submission" date="2020-05" db="EMBL/GenBank/DDBJ databases">
        <authorList>
            <person name="Chiriac C."/>
            <person name="Salcher M."/>
            <person name="Ghai R."/>
            <person name="Kavagutti S V."/>
        </authorList>
    </citation>
    <scope>NUCLEOTIDE SEQUENCE</scope>
</reference>
<proteinExistence type="predicted"/>
<evidence type="ECO:0000313" key="1">
    <source>
        <dbReference type="EMBL" id="CAB4814673.1"/>
    </source>
</evidence>
<dbReference type="Pfam" id="PF14117">
    <property type="entry name" value="DUF4287"/>
    <property type="match status" value="1"/>
</dbReference>
<dbReference type="AlphaFoldDB" id="A0A6J6Z2J4"/>
<dbReference type="Gene3D" id="3.90.1150.200">
    <property type="match status" value="1"/>
</dbReference>
<dbReference type="InterPro" id="IPR025629">
    <property type="entry name" value="DUF4287"/>
</dbReference>
<dbReference type="EMBL" id="CAFAAJ010000132">
    <property type="protein sequence ID" value="CAB4814673.1"/>
    <property type="molecule type" value="Genomic_DNA"/>
</dbReference>
<name>A0A6J6Z2J4_9ZZZZ</name>
<sequence length="193" mass="20981">MPTASGDRSAHFPAIEKKHGGPISLWIERVNDLGKVKYEEQIAFLRENHGFSQTHANALVMYVRGSTTSKKFDGPDAFFAKADPVAARTAKAIFAAVTEKHPTLELVMAWNQPMLRNEKGYVLGVMVSKNHLTVAPFGGTALEAVGDRLAKYTVNKKTFQVPLDEGGCGPAACNREGAPRGDGVRLLRDGRCE</sequence>